<name>A0AAD8H9S0_9APIA</name>
<dbReference type="Proteomes" id="UP001237642">
    <property type="component" value="Unassembled WGS sequence"/>
</dbReference>
<reference evidence="1" key="2">
    <citation type="submission" date="2023-05" db="EMBL/GenBank/DDBJ databases">
        <authorList>
            <person name="Schelkunov M.I."/>
        </authorList>
    </citation>
    <scope>NUCLEOTIDE SEQUENCE</scope>
    <source>
        <strain evidence="1">Hsosn_3</strain>
        <tissue evidence="1">Leaf</tissue>
    </source>
</reference>
<protein>
    <submittedName>
        <fullName evidence="1">Uncharacterized protein</fullName>
    </submittedName>
</protein>
<accession>A0AAD8H9S0</accession>
<evidence type="ECO:0000313" key="2">
    <source>
        <dbReference type="Proteomes" id="UP001237642"/>
    </source>
</evidence>
<reference evidence="1" key="1">
    <citation type="submission" date="2023-02" db="EMBL/GenBank/DDBJ databases">
        <title>Genome of toxic invasive species Heracleum sosnowskyi carries increased number of genes despite the absence of recent whole-genome duplications.</title>
        <authorList>
            <person name="Schelkunov M."/>
            <person name="Shtratnikova V."/>
            <person name="Makarenko M."/>
            <person name="Klepikova A."/>
            <person name="Omelchenko D."/>
            <person name="Novikova G."/>
            <person name="Obukhova E."/>
            <person name="Bogdanov V."/>
            <person name="Penin A."/>
            <person name="Logacheva M."/>
        </authorList>
    </citation>
    <scope>NUCLEOTIDE SEQUENCE</scope>
    <source>
        <strain evidence="1">Hsosn_3</strain>
        <tissue evidence="1">Leaf</tissue>
    </source>
</reference>
<comment type="caution">
    <text evidence="1">The sequence shown here is derived from an EMBL/GenBank/DDBJ whole genome shotgun (WGS) entry which is preliminary data.</text>
</comment>
<dbReference type="EMBL" id="JAUIZM010000009">
    <property type="protein sequence ID" value="KAK1363545.1"/>
    <property type="molecule type" value="Genomic_DNA"/>
</dbReference>
<organism evidence="1 2">
    <name type="scientific">Heracleum sosnowskyi</name>
    <dbReference type="NCBI Taxonomy" id="360622"/>
    <lineage>
        <taxon>Eukaryota</taxon>
        <taxon>Viridiplantae</taxon>
        <taxon>Streptophyta</taxon>
        <taxon>Embryophyta</taxon>
        <taxon>Tracheophyta</taxon>
        <taxon>Spermatophyta</taxon>
        <taxon>Magnoliopsida</taxon>
        <taxon>eudicotyledons</taxon>
        <taxon>Gunneridae</taxon>
        <taxon>Pentapetalae</taxon>
        <taxon>asterids</taxon>
        <taxon>campanulids</taxon>
        <taxon>Apiales</taxon>
        <taxon>Apiaceae</taxon>
        <taxon>Apioideae</taxon>
        <taxon>apioid superclade</taxon>
        <taxon>Tordylieae</taxon>
        <taxon>Tordyliinae</taxon>
        <taxon>Heracleum</taxon>
    </lineage>
</organism>
<evidence type="ECO:0000313" key="1">
    <source>
        <dbReference type="EMBL" id="KAK1363545.1"/>
    </source>
</evidence>
<dbReference type="AlphaFoldDB" id="A0AAD8H9S0"/>
<keyword evidence="2" id="KW-1185">Reference proteome</keyword>
<sequence>MEKIEKPYGVWMRAEPRRKSHTMGAKWLRPGGITPAASTVNKGIGEEIISCNSMIRTGGSYGNNYSVEQKEKNRESITAEAGINNVTKIMELIINDPRRIRTERPKLNRPRDVVDHEEDIEMALENNGMENQKNLLVAGAARQTRQSS</sequence>
<proteinExistence type="predicted"/>
<gene>
    <name evidence="1" type="ORF">POM88_039106</name>
</gene>